<dbReference type="Proteomes" id="UP000053477">
    <property type="component" value="Unassembled WGS sequence"/>
</dbReference>
<dbReference type="Pfam" id="PF20411">
    <property type="entry name" value="DUF6697"/>
    <property type="match status" value="1"/>
</dbReference>
<dbReference type="InParanoid" id="A0A0H2RUE5"/>
<protein>
    <recommendedName>
        <fullName evidence="1">DUF6697 domain-containing protein</fullName>
    </recommendedName>
</protein>
<dbReference type="OrthoDB" id="3176940at2759"/>
<feature type="domain" description="DUF6697" evidence="1">
    <location>
        <begin position="149"/>
        <end position="326"/>
    </location>
</feature>
<evidence type="ECO:0000313" key="3">
    <source>
        <dbReference type="Proteomes" id="UP000053477"/>
    </source>
</evidence>
<evidence type="ECO:0000259" key="1">
    <source>
        <dbReference type="Pfam" id="PF20411"/>
    </source>
</evidence>
<organism evidence="2 3">
    <name type="scientific">Schizopora paradoxa</name>
    <dbReference type="NCBI Taxonomy" id="27342"/>
    <lineage>
        <taxon>Eukaryota</taxon>
        <taxon>Fungi</taxon>
        <taxon>Dikarya</taxon>
        <taxon>Basidiomycota</taxon>
        <taxon>Agaricomycotina</taxon>
        <taxon>Agaricomycetes</taxon>
        <taxon>Hymenochaetales</taxon>
        <taxon>Schizoporaceae</taxon>
        <taxon>Schizopora</taxon>
    </lineage>
</organism>
<evidence type="ECO:0000313" key="2">
    <source>
        <dbReference type="EMBL" id="KLO15645.1"/>
    </source>
</evidence>
<proteinExistence type="predicted"/>
<dbReference type="STRING" id="27342.A0A0H2RUE5"/>
<sequence length="328" mass="37050">MSTGLEEVENTNALPFGFVKKEFELVDLTGLTAEDGMILETSGTLTVVPTEDVPNAIVEVAIPAHLGSLDAYRSVSNISTPEILDVDAMDDGRLGELVQPDKMKNENAKIKKETFRLAESTITKYIKLFDLRSTQVPQDGDSQQNMDRTVRREFLSRLYGGSMQELFSKPSADRVTAHGHRQFVCPMISIHPWAPQLPGQPGLVFDCPPKSYDEPWIGDGSFPCIAGLQPGKWLYVGNFKWRGHGWLTREEWKSLPTSVKRDWVSYVMEKKWGVPLRMSIRLRRTLRKEPTRRQVKKASDAFEKGGRLDDVTSQEVIEAFDKGKEVTY</sequence>
<name>A0A0H2RUE5_9AGAM</name>
<dbReference type="InterPro" id="IPR046520">
    <property type="entry name" value="DUF6697"/>
</dbReference>
<gene>
    <name evidence="2" type="ORF">SCHPADRAFT_938491</name>
</gene>
<keyword evidence="3" id="KW-1185">Reference proteome</keyword>
<reference evidence="2 3" key="1">
    <citation type="submission" date="2015-04" db="EMBL/GenBank/DDBJ databases">
        <title>Complete genome sequence of Schizopora paradoxa KUC8140, a cosmopolitan wood degrader in East Asia.</title>
        <authorList>
            <consortium name="DOE Joint Genome Institute"/>
            <person name="Min B."/>
            <person name="Park H."/>
            <person name="Jang Y."/>
            <person name="Kim J.-J."/>
            <person name="Kim K.H."/>
            <person name="Pangilinan J."/>
            <person name="Lipzen A."/>
            <person name="Riley R."/>
            <person name="Grigoriev I.V."/>
            <person name="Spatafora J.W."/>
            <person name="Choi I.-G."/>
        </authorList>
    </citation>
    <scope>NUCLEOTIDE SEQUENCE [LARGE SCALE GENOMIC DNA]</scope>
    <source>
        <strain evidence="2 3">KUC8140</strain>
    </source>
</reference>
<dbReference type="EMBL" id="KQ085926">
    <property type="protein sequence ID" value="KLO15645.1"/>
    <property type="molecule type" value="Genomic_DNA"/>
</dbReference>
<accession>A0A0H2RUE5</accession>
<dbReference type="AlphaFoldDB" id="A0A0H2RUE5"/>